<name>A0ABW4AVB8_9ACTN</name>
<organism evidence="2 3">
    <name type="scientific">Actinoplanes sichuanensis</name>
    <dbReference type="NCBI Taxonomy" id="512349"/>
    <lineage>
        <taxon>Bacteria</taxon>
        <taxon>Bacillati</taxon>
        <taxon>Actinomycetota</taxon>
        <taxon>Actinomycetes</taxon>
        <taxon>Micromonosporales</taxon>
        <taxon>Micromonosporaceae</taxon>
        <taxon>Actinoplanes</taxon>
    </lineage>
</organism>
<evidence type="ECO:0000313" key="3">
    <source>
        <dbReference type="Proteomes" id="UP001597183"/>
    </source>
</evidence>
<feature type="compositionally biased region" description="Pro residues" evidence="1">
    <location>
        <begin position="26"/>
        <end position="41"/>
    </location>
</feature>
<evidence type="ECO:0000256" key="1">
    <source>
        <dbReference type="SAM" id="MobiDB-lite"/>
    </source>
</evidence>
<keyword evidence="3" id="KW-1185">Reference proteome</keyword>
<dbReference type="RefSeq" id="WP_317794266.1">
    <property type="nucleotide sequence ID" value="NZ_AP028461.1"/>
</dbReference>
<dbReference type="Proteomes" id="UP001597183">
    <property type="component" value="Unassembled WGS sequence"/>
</dbReference>
<dbReference type="Pfam" id="PF20062">
    <property type="entry name" value="DUF6461"/>
    <property type="match status" value="1"/>
</dbReference>
<dbReference type="InterPro" id="IPR045592">
    <property type="entry name" value="DUF6461"/>
</dbReference>
<reference evidence="3" key="1">
    <citation type="journal article" date="2019" name="Int. J. Syst. Evol. Microbiol.">
        <title>The Global Catalogue of Microorganisms (GCM) 10K type strain sequencing project: providing services to taxonomists for standard genome sequencing and annotation.</title>
        <authorList>
            <consortium name="The Broad Institute Genomics Platform"/>
            <consortium name="The Broad Institute Genome Sequencing Center for Infectious Disease"/>
            <person name="Wu L."/>
            <person name="Ma J."/>
        </authorList>
    </citation>
    <scope>NUCLEOTIDE SEQUENCE [LARGE SCALE GENOMIC DNA]</scope>
    <source>
        <strain evidence="3">CCM 7526</strain>
    </source>
</reference>
<proteinExistence type="predicted"/>
<accession>A0ABW4AVB8</accession>
<feature type="region of interest" description="Disordered" evidence="1">
    <location>
        <begin position="17"/>
        <end position="45"/>
    </location>
</feature>
<gene>
    <name evidence="2" type="ORF">ACFQ5G_53140</name>
</gene>
<comment type="caution">
    <text evidence="2">The sequence shown here is derived from an EMBL/GenBank/DDBJ whole genome shotgun (WGS) entry which is preliminary data.</text>
</comment>
<protein>
    <submittedName>
        <fullName evidence="2">DUF6461 domain-containing protein</fullName>
    </submittedName>
</protein>
<dbReference type="EMBL" id="JBHTMK010000079">
    <property type="protein sequence ID" value="MFD1374132.1"/>
    <property type="molecule type" value="Genomic_DNA"/>
</dbReference>
<sequence>MRRRALLAIVAGLPITGCTRSTDGPAPDPPPGPTAPSPPTRWAPRSAPAVAADYRWLTTDPKFSGMGFCLTWVRDLSPAEIARRIGARVGGVHPWKSIPEPGDDDAQLVITDTGGWSLVVEYNGFVALDDDLPKSLSAGTRLIANYLNVENDGRFVLVDDGRIVVDFDPSNPEPIYGTEPGLIRPDMAGLGFDDTSREDYTEAALVLTERLTGVPLTEGDLHGSDYLTATVPDPFS</sequence>
<evidence type="ECO:0000313" key="2">
    <source>
        <dbReference type="EMBL" id="MFD1374132.1"/>
    </source>
</evidence>